<reference evidence="10" key="1">
    <citation type="submission" date="2024-05" db="EMBL/GenBank/DDBJ databases">
        <authorList>
            <person name="Kim S."/>
            <person name="Heo J."/>
            <person name="Choi H."/>
            <person name="Choi Y."/>
            <person name="Kwon S.-W."/>
            <person name="Kim Y."/>
        </authorList>
    </citation>
    <scope>NUCLEOTIDE SEQUENCE</scope>
    <source>
        <strain evidence="10">KACC 23698</strain>
    </source>
</reference>
<name>A0AAU7JL06_9HYPH</name>
<dbReference type="InterPro" id="IPR029419">
    <property type="entry name" value="Arg_succ_lyase_C"/>
</dbReference>
<comment type="subcellular location">
    <subcellularLocation>
        <location evidence="7">Cytoplasm</location>
    </subcellularLocation>
</comment>
<evidence type="ECO:0000256" key="6">
    <source>
        <dbReference type="ARBA" id="ARBA00023239"/>
    </source>
</evidence>
<dbReference type="FunFam" id="1.10.40.30:FF:000001">
    <property type="entry name" value="Argininosuccinate lyase"/>
    <property type="match status" value="1"/>
</dbReference>
<organism evidence="10">
    <name type="scientific">Alsobacter sp. KACC 23698</name>
    <dbReference type="NCBI Taxonomy" id="3149229"/>
    <lineage>
        <taxon>Bacteria</taxon>
        <taxon>Pseudomonadati</taxon>
        <taxon>Pseudomonadota</taxon>
        <taxon>Alphaproteobacteria</taxon>
        <taxon>Hyphomicrobiales</taxon>
        <taxon>Alsobacteraceae</taxon>
        <taxon>Alsobacter</taxon>
    </lineage>
</organism>
<evidence type="ECO:0000256" key="7">
    <source>
        <dbReference type="HAMAP-Rule" id="MF_00006"/>
    </source>
</evidence>
<proteinExistence type="inferred from homology"/>
<dbReference type="PRINTS" id="PR00149">
    <property type="entry name" value="FUMRATELYASE"/>
</dbReference>
<evidence type="ECO:0000256" key="3">
    <source>
        <dbReference type="ARBA" id="ARBA00012338"/>
    </source>
</evidence>
<evidence type="ECO:0000256" key="2">
    <source>
        <dbReference type="ARBA" id="ARBA00004941"/>
    </source>
</evidence>
<dbReference type="InterPro" id="IPR009049">
    <property type="entry name" value="Argininosuccinate_lyase"/>
</dbReference>
<dbReference type="GO" id="GO:0005829">
    <property type="term" value="C:cytosol"/>
    <property type="evidence" value="ECO:0007669"/>
    <property type="project" value="TreeGrafter"/>
</dbReference>
<dbReference type="InterPro" id="IPR008948">
    <property type="entry name" value="L-Aspartase-like"/>
</dbReference>
<dbReference type="NCBIfam" id="TIGR00838">
    <property type="entry name" value="argH"/>
    <property type="match status" value="1"/>
</dbReference>
<dbReference type="FunFam" id="1.20.200.10:FF:000015">
    <property type="entry name" value="argininosuccinate lyase isoform X2"/>
    <property type="match status" value="1"/>
</dbReference>
<dbReference type="SUPFAM" id="SSF48557">
    <property type="entry name" value="L-aspartase-like"/>
    <property type="match status" value="1"/>
</dbReference>
<keyword evidence="6 7" id="KW-0456">Lyase</keyword>
<dbReference type="CDD" id="cd01359">
    <property type="entry name" value="Argininosuccinate_lyase"/>
    <property type="match status" value="1"/>
</dbReference>
<dbReference type="InterPro" id="IPR000362">
    <property type="entry name" value="Fumarate_lyase_fam"/>
</dbReference>
<dbReference type="Gene3D" id="1.10.275.10">
    <property type="entry name" value="Fumarase/aspartase (N-terminal domain)"/>
    <property type="match status" value="1"/>
</dbReference>
<accession>A0AAU7JL06</accession>
<keyword evidence="5 7" id="KW-0028">Amino-acid biosynthesis</keyword>
<dbReference type="Gene3D" id="1.20.200.10">
    <property type="entry name" value="Fumarase/aspartase (Central domain)"/>
    <property type="match status" value="1"/>
</dbReference>
<dbReference type="EMBL" id="CP157484">
    <property type="protein sequence ID" value="XBO40850.1"/>
    <property type="molecule type" value="Genomic_DNA"/>
</dbReference>
<dbReference type="InterPro" id="IPR020557">
    <property type="entry name" value="Fumarate_lyase_CS"/>
</dbReference>
<comment type="pathway">
    <text evidence="2 7">Amino-acid biosynthesis; L-arginine biosynthesis; L-arginine from L-ornithine and carbamoyl phosphate: step 3/3.</text>
</comment>
<evidence type="ECO:0000256" key="5">
    <source>
        <dbReference type="ARBA" id="ARBA00022605"/>
    </source>
</evidence>
<dbReference type="Gene3D" id="1.10.40.30">
    <property type="entry name" value="Fumarase/aspartase (C-terminal domain)"/>
    <property type="match status" value="1"/>
</dbReference>
<dbReference type="GO" id="GO:0004056">
    <property type="term" value="F:argininosuccinate lyase activity"/>
    <property type="evidence" value="ECO:0007669"/>
    <property type="project" value="UniProtKB-UniRule"/>
</dbReference>
<dbReference type="HAMAP" id="MF_00006">
    <property type="entry name" value="Arg_succ_lyase"/>
    <property type="match status" value="1"/>
</dbReference>
<dbReference type="AlphaFoldDB" id="A0AAU7JL06"/>
<dbReference type="InterPro" id="IPR022761">
    <property type="entry name" value="Fumarate_lyase_N"/>
</dbReference>
<evidence type="ECO:0000259" key="9">
    <source>
        <dbReference type="Pfam" id="PF14698"/>
    </source>
</evidence>
<comment type="similarity">
    <text evidence="7">Belongs to the lyase 1 family. Argininosuccinate lyase subfamily.</text>
</comment>
<protein>
    <recommendedName>
        <fullName evidence="3 7">Argininosuccinate lyase</fullName>
        <shortName evidence="7">ASAL</shortName>
        <ecNumber evidence="3 7">4.3.2.1</ecNumber>
    </recommendedName>
    <alternativeName>
        <fullName evidence="7">Arginosuccinase</fullName>
    </alternativeName>
</protein>
<gene>
    <name evidence="7 10" type="primary">argH</name>
    <name evidence="10" type="ORF">ABEG18_08875</name>
</gene>
<evidence type="ECO:0000256" key="1">
    <source>
        <dbReference type="ARBA" id="ARBA00000985"/>
    </source>
</evidence>
<sequence length="498" mass="53976">MRTGPGCSFGGARRCVMSKSGMLWGGRFRHPPAPEMMRLSRADASFFRLTPYDIDACQAHARELERAGLLATAEREAICSALTGIAQDHREGRALPIETDEDVHTFVERLLTERLGALGGKLRAGRSRNDQAANDLKLFLRDGARLLAQDVIGLQEALVAQAKLHIETVAPGFTHLQPAQPVSYAHQLLAHAQTLWRDVERLRDWDRRAATSPLGAAAMAGSAIALRSDLSAAELGYDAPCENSIDAVGSRDHVAEFVFVAAMTNVHLSRLAEELFLWSSRQFGWIELHDSYATGSSIMPQKKNADIAELTRGRAARLIGDLATVLTMLKGLPFAYNRDLSEDKRAAFDALDSLLATLPALAGMVASMTVRVDRLLAQSTDGFTLATEVADWLSRRGVPFAHAHEITGALVQACEEKGVGLQDLTAEELAAFDPRLDATLLQALTAQAAIAARSGPGGTAPARVREQLARLEARLVEQRAWAGAYAGPRHFPDRDKPA</sequence>
<keyword evidence="7" id="KW-0963">Cytoplasm</keyword>
<dbReference type="PANTHER" id="PTHR43814:SF1">
    <property type="entry name" value="ARGININOSUCCINATE LYASE"/>
    <property type="match status" value="1"/>
</dbReference>
<dbReference type="InterPro" id="IPR024083">
    <property type="entry name" value="Fumarase/histidase_N"/>
</dbReference>
<feature type="domain" description="Argininosuccinate lyase C-terminal" evidence="9">
    <location>
        <begin position="383"/>
        <end position="450"/>
    </location>
</feature>
<dbReference type="PANTHER" id="PTHR43814">
    <property type="entry name" value="ARGININOSUCCINATE LYASE"/>
    <property type="match status" value="1"/>
</dbReference>
<comment type="catalytic activity">
    <reaction evidence="1 7">
        <text>2-(N(omega)-L-arginino)succinate = fumarate + L-arginine</text>
        <dbReference type="Rhea" id="RHEA:24020"/>
        <dbReference type="ChEBI" id="CHEBI:29806"/>
        <dbReference type="ChEBI" id="CHEBI:32682"/>
        <dbReference type="ChEBI" id="CHEBI:57472"/>
        <dbReference type="EC" id="4.3.2.1"/>
    </reaction>
</comment>
<dbReference type="GO" id="GO:0042450">
    <property type="term" value="P:L-arginine biosynthetic process via ornithine"/>
    <property type="evidence" value="ECO:0007669"/>
    <property type="project" value="UniProtKB-UniRule"/>
</dbReference>
<dbReference type="PRINTS" id="PR00145">
    <property type="entry name" value="ARGSUCLYASE"/>
</dbReference>
<dbReference type="PROSITE" id="PS00163">
    <property type="entry name" value="FUMARATE_LYASES"/>
    <property type="match status" value="1"/>
</dbReference>
<keyword evidence="4 7" id="KW-0055">Arginine biosynthesis</keyword>
<dbReference type="EC" id="4.3.2.1" evidence="3 7"/>
<feature type="domain" description="Fumarate lyase N-terminal" evidence="8">
    <location>
        <begin position="33"/>
        <end position="320"/>
    </location>
</feature>
<evidence type="ECO:0000259" key="8">
    <source>
        <dbReference type="Pfam" id="PF00206"/>
    </source>
</evidence>
<evidence type="ECO:0000313" key="10">
    <source>
        <dbReference type="EMBL" id="XBO40850.1"/>
    </source>
</evidence>
<dbReference type="Pfam" id="PF14698">
    <property type="entry name" value="ASL_C2"/>
    <property type="match status" value="1"/>
</dbReference>
<dbReference type="Pfam" id="PF00206">
    <property type="entry name" value="Lyase_1"/>
    <property type="match status" value="1"/>
</dbReference>
<evidence type="ECO:0000256" key="4">
    <source>
        <dbReference type="ARBA" id="ARBA00022571"/>
    </source>
</evidence>